<evidence type="ECO:0000313" key="2">
    <source>
        <dbReference type="Proteomes" id="UP000835792"/>
    </source>
</evidence>
<evidence type="ECO:0000313" key="1">
    <source>
        <dbReference type="EMBL" id="CAB5597275.1"/>
    </source>
</evidence>
<dbReference type="RefSeq" id="WP_086523669.1">
    <property type="nucleotide sequence ID" value="NZ_CAHPRB010000015.1"/>
</dbReference>
<proteinExistence type="predicted"/>
<organism evidence="1 2">
    <name type="scientific">Citrobacter youngae</name>
    <dbReference type="NCBI Taxonomy" id="133448"/>
    <lineage>
        <taxon>Bacteria</taxon>
        <taxon>Pseudomonadati</taxon>
        <taxon>Pseudomonadota</taxon>
        <taxon>Gammaproteobacteria</taxon>
        <taxon>Enterobacterales</taxon>
        <taxon>Enterobacteriaceae</taxon>
        <taxon>Citrobacter</taxon>
        <taxon>Citrobacter freundii complex</taxon>
    </lineage>
</organism>
<comment type="caution">
    <text evidence="1">The sequence shown here is derived from an EMBL/GenBank/DDBJ whole genome shotgun (WGS) entry which is preliminary data.</text>
</comment>
<accession>A0ABN7GR67</accession>
<sequence length="174" mass="20057">MDALVQLTKYKALIRWHMNINEIISASDKFDLIAVKNKFIKEYNVDMALADELEIEIKRFLVAASCSKDKSIMLHRNALDDFWHVFILHTSLYQDYCNVVLGVFIHHMPGEMPTCQADIAKRNEDYNDFIQLYSNIFQEQPPSHLWPRINSSENSALGCVGCSGCGVHWRAYAQ</sequence>
<reference evidence="1" key="1">
    <citation type="submission" date="2020-05" db="EMBL/GenBank/DDBJ databases">
        <authorList>
            <person name="Delgado-Blas J."/>
        </authorList>
    </citation>
    <scope>NUCLEOTIDE SEQUENCE</scope>
    <source>
        <strain evidence="1">BB1468</strain>
    </source>
</reference>
<dbReference type="Proteomes" id="UP000835792">
    <property type="component" value="Unassembled WGS sequence"/>
</dbReference>
<gene>
    <name evidence="1" type="ORF">GHA_03949</name>
</gene>
<keyword evidence="2" id="KW-1185">Reference proteome</keyword>
<name>A0ABN7GR67_9ENTR</name>
<protein>
    <submittedName>
        <fullName evidence="1">Uncharacterized conserved protein</fullName>
    </submittedName>
</protein>
<dbReference type="EMBL" id="CAHPRB010000015">
    <property type="protein sequence ID" value="CAB5597275.1"/>
    <property type="molecule type" value="Genomic_DNA"/>
</dbReference>